<evidence type="ECO:0000313" key="1">
    <source>
        <dbReference type="EMBL" id="QJI00118.1"/>
    </source>
</evidence>
<dbReference type="AlphaFoldDB" id="A0A6M3XS20"/>
<reference evidence="1" key="1">
    <citation type="submission" date="2020-03" db="EMBL/GenBank/DDBJ databases">
        <title>The deep terrestrial virosphere.</title>
        <authorList>
            <person name="Holmfeldt K."/>
            <person name="Nilsson E."/>
            <person name="Simone D."/>
            <person name="Lopez-Fernandez M."/>
            <person name="Wu X."/>
            <person name="de Brujin I."/>
            <person name="Lundin D."/>
            <person name="Andersson A."/>
            <person name="Bertilsson S."/>
            <person name="Dopson M."/>
        </authorList>
    </citation>
    <scope>NUCLEOTIDE SEQUENCE</scope>
    <source>
        <strain evidence="1">TM448B01829</strain>
    </source>
</reference>
<sequence>MPLYEPDPAVVRAIEEYHPGLTVRFNDKWMVGAPGEEPDPDFRWMVCQRIYEMDEVADGSRIFVIKKQWFPVLGIGPICQPDNRIIPNLEQNKWENIRRRPKEMLERKIKRREDFADYMHDWAKDRGYWMWKRQYGDFRFPNVDFSHPEDRHKAMQDKLGRQLT</sequence>
<dbReference type="EMBL" id="MT144829">
    <property type="protein sequence ID" value="QJI00118.1"/>
    <property type="molecule type" value="Genomic_DNA"/>
</dbReference>
<gene>
    <name evidence="1" type="ORF">TM448B01829_0011</name>
</gene>
<protein>
    <submittedName>
        <fullName evidence="1">Uncharacterized protein</fullName>
    </submittedName>
</protein>
<name>A0A6M3XS20_9ZZZZ</name>
<proteinExistence type="predicted"/>
<organism evidence="1">
    <name type="scientific">viral metagenome</name>
    <dbReference type="NCBI Taxonomy" id="1070528"/>
    <lineage>
        <taxon>unclassified sequences</taxon>
        <taxon>metagenomes</taxon>
        <taxon>organismal metagenomes</taxon>
    </lineage>
</organism>
<accession>A0A6M3XS20</accession>